<dbReference type="InterPro" id="IPR011009">
    <property type="entry name" value="Kinase-like_dom_sf"/>
</dbReference>
<evidence type="ECO:0000256" key="2">
    <source>
        <dbReference type="ARBA" id="ARBA00022992"/>
    </source>
</evidence>
<dbReference type="GO" id="GO:0005737">
    <property type="term" value="C:cytoplasm"/>
    <property type="evidence" value="ECO:0007669"/>
    <property type="project" value="TreeGrafter"/>
</dbReference>
<dbReference type="GO" id="GO:0030553">
    <property type="term" value="F:cGMP binding"/>
    <property type="evidence" value="ECO:0007669"/>
    <property type="project" value="UniProtKB-KW"/>
</dbReference>
<keyword evidence="5" id="KW-0418">Kinase</keyword>
<keyword evidence="2" id="KW-0142">cGMP-binding</keyword>
<dbReference type="SUPFAM" id="SSF51206">
    <property type="entry name" value="cAMP-binding domain-like"/>
    <property type="match status" value="1"/>
</dbReference>
<dbReference type="InterPro" id="IPR045269">
    <property type="entry name" value="Atg1-like"/>
</dbReference>
<dbReference type="InterPro" id="IPR018488">
    <property type="entry name" value="cNMP-bd_CS"/>
</dbReference>
<dbReference type="CDD" id="cd14014">
    <property type="entry name" value="STKc_PknB_like"/>
    <property type="match status" value="1"/>
</dbReference>
<dbReference type="AlphaFoldDB" id="A0A5B9QKJ5"/>
<dbReference type="SUPFAM" id="SSF56112">
    <property type="entry name" value="Protein kinase-like (PK-like)"/>
    <property type="match status" value="1"/>
</dbReference>
<dbReference type="KEGG" id="rul:UC8_00180"/>
<dbReference type="PROSITE" id="PS00888">
    <property type="entry name" value="CNMP_BINDING_1"/>
    <property type="match status" value="1"/>
</dbReference>
<dbReference type="PROSITE" id="PS50042">
    <property type="entry name" value="CNMP_BINDING_3"/>
    <property type="match status" value="1"/>
</dbReference>
<dbReference type="Pfam" id="PF00069">
    <property type="entry name" value="Pkinase"/>
    <property type="match status" value="1"/>
</dbReference>
<sequence length="529" mass="57499">MSELSTAREIDRITRGFEQAWQIDRGAPLIDYWTSQASPALRSQVRSQLQELDAQFRAQQAQDVSTFDIDAMLAAQWEAEQGESGGVVATGSQDVADAAASRGGALTQPADVRQRLLACPTFNGLSAEALAALAADLHPIEFAPQQTLIQSGQPARGLILITQGQIEVLTHTSEGPKVLERCGSGSVVGEMSLLSGGPCTATVQAVTPIVALHLSAGDYHQLCQSHPELEIAISQLVSDRLGGRKIDALYGKQLGDYRVLECIGRGGMGVVYRAQRTSGAEGHSEHGLAGESPDGELAVKMLRHRFLYDQDAVEHFQREGDLLAGVRHPNLVNIEASFLAFRTRFLVMERCQGYDLSRQLAMRGPLPEAQATALFGQLAAGLLHLHEHQLLHLDLKPANLMLCHDGTVKIADFGLCRLLDDQPASVIRGTPAYMAPEQLTGDAVDCTADWYACGCVMFELLTGRRCFPARDFMEVILRKSAFDPQNAWTERPASAALSDLLAQALDPDPRKRTLNLQHLATWAAPVENW</sequence>
<evidence type="ECO:0000259" key="3">
    <source>
        <dbReference type="PROSITE" id="PS50011"/>
    </source>
</evidence>
<dbReference type="Proteomes" id="UP000325286">
    <property type="component" value="Chromosome"/>
</dbReference>
<dbReference type="SMART" id="SM00220">
    <property type="entry name" value="S_TKc"/>
    <property type="match status" value="1"/>
</dbReference>
<dbReference type="Gene3D" id="1.10.510.10">
    <property type="entry name" value="Transferase(Phosphotransferase) domain 1"/>
    <property type="match status" value="1"/>
</dbReference>
<proteinExistence type="predicted"/>
<keyword evidence="2" id="KW-0547">Nucleotide-binding</keyword>
<dbReference type="Pfam" id="PF00027">
    <property type="entry name" value="cNMP_binding"/>
    <property type="match status" value="1"/>
</dbReference>
<name>A0A5B9QKJ5_9BACT</name>
<dbReference type="Gene3D" id="2.60.120.10">
    <property type="entry name" value="Jelly Rolls"/>
    <property type="match status" value="1"/>
</dbReference>
<feature type="domain" description="Cyclic nucleotide-binding" evidence="4">
    <location>
        <begin position="121"/>
        <end position="222"/>
    </location>
</feature>
<dbReference type="InterPro" id="IPR008271">
    <property type="entry name" value="Ser/Thr_kinase_AS"/>
</dbReference>
<keyword evidence="1" id="KW-0140">cGMP</keyword>
<dbReference type="PANTHER" id="PTHR24348">
    <property type="entry name" value="SERINE/THREONINE-PROTEIN KINASE UNC-51-RELATED"/>
    <property type="match status" value="1"/>
</dbReference>
<accession>A0A5B9QKJ5</accession>
<dbReference type="PROSITE" id="PS50011">
    <property type="entry name" value="PROTEIN_KINASE_DOM"/>
    <property type="match status" value="1"/>
</dbReference>
<evidence type="ECO:0000259" key="4">
    <source>
        <dbReference type="PROSITE" id="PS50042"/>
    </source>
</evidence>
<dbReference type="GO" id="GO:0004674">
    <property type="term" value="F:protein serine/threonine kinase activity"/>
    <property type="evidence" value="ECO:0007669"/>
    <property type="project" value="UniProtKB-EC"/>
</dbReference>
<dbReference type="InterPro" id="IPR000595">
    <property type="entry name" value="cNMP-bd_dom"/>
</dbReference>
<dbReference type="OrthoDB" id="266852at2"/>
<gene>
    <name evidence="5" type="primary">prkC_1</name>
    <name evidence="5" type="ORF">UC8_00180</name>
</gene>
<dbReference type="EC" id="2.7.11.1" evidence="5"/>
<evidence type="ECO:0000313" key="6">
    <source>
        <dbReference type="Proteomes" id="UP000325286"/>
    </source>
</evidence>
<dbReference type="PANTHER" id="PTHR24348:SF68">
    <property type="entry name" value="SERINE_THREONINE-PROTEIN KINASE ATG1C"/>
    <property type="match status" value="1"/>
</dbReference>
<dbReference type="GO" id="GO:0005524">
    <property type="term" value="F:ATP binding"/>
    <property type="evidence" value="ECO:0007669"/>
    <property type="project" value="InterPro"/>
</dbReference>
<dbReference type="InterPro" id="IPR014710">
    <property type="entry name" value="RmlC-like_jellyroll"/>
</dbReference>
<evidence type="ECO:0000313" key="5">
    <source>
        <dbReference type="EMBL" id="QEG38065.1"/>
    </source>
</evidence>
<reference evidence="5 6" key="1">
    <citation type="submission" date="2019-08" db="EMBL/GenBank/DDBJ databases">
        <title>Deep-cultivation of Planctomycetes and their phenomic and genomic characterization uncovers novel biology.</title>
        <authorList>
            <person name="Wiegand S."/>
            <person name="Jogler M."/>
            <person name="Boedeker C."/>
            <person name="Pinto D."/>
            <person name="Vollmers J."/>
            <person name="Rivas-Marin E."/>
            <person name="Kohn T."/>
            <person name="Peeters S.H."/>
            <person name="Heuer A."/>
            <person name="Rast P."/>
            <person name="Oberbeckmann S."/>
            <person name="Bunk B."/>
            <person name="Jeske O."/>
            <person name="Meyerdierks A."/>
            <person name="Storesund J.E."/>
            <person name="Kallscheuer N."/>
            <person name="Luecker S."/>
            <person name="Lage O.M."/>
            <person name="Pohl T."/>
            <person name="Merkel B.J."/>
            <person name="Hornburger P."/>
            <person name="Mueller R.-W."/>
            <person name="Bruemmer F."/>
            <person name="Labrenz M."/>
            <person name="Spormann A.M."/>
            <person name="Op den Camp H."/>
            <person name="Overmann J."/>
            <person name="Amann R."/>
            <person name="Jetten M.S.M."/>
            <person name="Mascher T."/>
            <person name="Medema M.H."/>
            <person name="Devos D.P."/>
            <person name="Kaster A.-K."/>
            <person name="Ovreas L."/>
            <person name="Rohde M."/>
            <person name="Galperin M.Y."/>
            <person name="Jogler C."/>
        </authorList>
    </citation>
    <scope>NUCLEOTIDE SEQUENCE [LARGE SCALE GENOMIC DNA]</scope>
    <source>
        <strain evidence="5 6">UC8</strain>
    </source>
</reference>
<organism evidence="5 6">
    <name type="scientific">Roseimaritima ulvae</name>
    <dbReference type="NCBI Taxonomy" id="980254"/>
    <lineage>
        <taxon>Bacteria</taxon>
        <taxon>Pseudomonadati</taxon>
        <taxon>Planctomycetota</taxon>
        <taxon>Planctomycetia</taxon>
        <taxon>Pirellulales</taxon>
        <taxon>Pirellulaceae</taxon>
        <taxon>Roseimaritima</taxon>
    </lineage>
</organism>
<dbReference type="RefSeq" id="WP_068136276.1">
    <property type="nucleotide sequence ID" value="NZ_CP042914.1"/>
</dbReference>
<dbReference type="EMBL" id="CP042914">
    <property type="protein sequence ID" value="QEG38065.1"/>
    <property type="molecule type" value="Genomic_DNA"/>
</dbReference>
<dbReference type="PROSITE" id="PS00108">
    <property type="entry name" value="PROTEIN_KINASE_ST"/>
    <property type="match status" value="1"/>
</dbReference>
<evidence type="ECO:0000256" key="1">
    <source>
        <dbReference type="ARBA" id="ARBA00022535"/>
    </source>
</evidence>
<keyword evidence="5" id="KW-0808">Transferase</keyword>
<protein>
    <submittedName>
        <fullName evidence="5">Serine/threonine-protein kinase PrkC</fullName>
        <ecNumber evidence="5">2.7.11.1</ecNumber>
    </submittedName>
</protein>
<dbReference type="InterPro" id="IPR018490">
    <property type="entry name" value="cNMP-bd_dom_sf"/>
</dbReference>
<dbReference type="InterPro" id="IPR000719">
    <property type="entry name" value="Prot_kinase_dom"/>
</dbReference>
<dbReference type="SMART" id="SM00100">
    <property type="entry name" value="cNMP"/>
    <property type="match status" value="1"/>
</dbReference>
<keyword evidence="6" id="KW-1185">Reference proteome</keyword>
<feature type="domain" description="Protein kinase" evidence="3">
    <location>
        <begin position="257"/>
        <end position="529"/>
    </location>
</feature>
<dbReference type="CDD" id="cd00038">
    <property type="entry name" value="CAP_ED"/>
    <property type="match status" value="1"/>
</dbReference>